<evidence type="ECO:0000313" key="2">
    <source>
        <dbReference type="EMBL" id="AIS02447.1"/>
    </source>
</evidence>
<organism evidence="2 3">
    <name type="scientific">Streptomyces glaucescens</name>
    <dbReference type="NCBI Taxonomy" id="1907"/>
    <lineage>
        <taxon>Bacteria</taxon>
        <taxon>Bacillati</taxon>
        <taxon>Actinomycetota</taxon>
        <taxon>Actinomycetes</taxon>
        <taxon>Kitasatosporales</taxon>
        <taxon>Streptomycetaceae</taxon>
        <taxon>Streptomyces</taxon>
    </lineage>
</organism>
<gene>
    <name evidence="2" type="ORF">SGLAU_32575</name>
</gene>
<dbReference type="AlphaFoldDB" id="A0A089XKG5"/>
<dbReference type="eggNOG" id="ENOG5032EPS">
    <property type="taxonomic scope" value="Bacteria"/>
</dbReference>
<protein>
    <submittedName>
        <fullName evidence="2">Uncharacterized protein</fullName>
    </submittedName>
</protein>
<dbReference type="KEGG" id="sgu:SGLAU_32575"/>
<dbReference type="Proteomes" id="UP000029482">
    <property type="component" value="Plasmid pSglau1"/>
</dbReference>
<dbReference type="HOGENOM" id="CLU_1004429_0_0_11"/>
<reference evidence="3" key="1">
    <citation type="journal article" date="2015" name="J. Biotechnol.">
        <title>Complete genome sequence of the actinobacterium Streptomyces glaucescens GLA.O (DSM 40922) consisting of a linear chromosome and one linear plasmid.</title>
        <authorList>
            <person name="Ortseifen V."/>
            <person name="Winkler A."/>
            <person name="Albersmeier A."/>
            <person name="Wendler S."/>
            <person name="Puhler A."/>
            <person name="Kalinowski J."/>
            <person name="Ruckert C."/>
        </authorList>
    </citation>
    <scope>NUCLEOTIDE SEQUENCE [LARGE SCALE GENOMIC DNA]</scope>
    <source>
        <strain evidence="3">DSM 40922 / GLA O</strain>
        <plasmid evidence="3">pSglau1</plasmid>
    </source>
</reference>
<keyword evidence="2" id="KW-0614">Plasmid</keyword>
<feature type="region of interest" description="Disordered" evidence="1">
    <location>
        <begin position="1"/>
        <end position="41"/>
    </location>
</feature>
<dbReference type="EMBL" id="CP009439">
    <property type="protein sequence ID" value="AIS02447.1"/>
    <property type="molecule type" value="Genomic_DNA"/>
</dbReference>
<sequence>MSHTIPLRAPLDESGLPRKEATIAGPPEPRPVPSSRQGDGMLNTFSVPYQQVLDRITPHLPPYLRKIEPTPYGRVTFTFAPFTGCEKEPAKPDSYYDDPRLAYVPESQDAAEHRIRTVARSVLDDLYEQARQQWKDVAYVADLRKVVKDAPDRWRAYEREAKALEAAYAYLRTPQAATEWPAAISRLVDAQDRTRAAAAAFDERARDIAHVHDQHLYAHLGQGQALTEAGYPEARDWHVGDGFGGYFRDGLVGKIDGLIQEQEAHLAKVGRLSGITD</sequence>
<accession>A0A089XKG5</accession>
<evidence type="ECO:0000313" key="3">
    <source>
        <dbReference type="Proteomes" id="UP000029482"/>
    </source>
</evidence>
<name>A0A089XKG5_STRGA</name>
<keyword evidence="3" id="KW-1185">Reference proteome</keyword>
<geneLocation type="plasmid" evidence="2 3">
    <name>pSglau1</name>
</geneLocation>
<evidence type="ECO:0000256" key="1">
    <source>
        <dbReference type="SAM" id="MobiDB-lite"/>
    </source>
</evidence>
<proteinExistence type="predicted"/>